<evidence type="ECO:0000259" key="1">
    <source>
        <dbReference type="Pfam" id="PF08349"/>
    </source>
</evidence>
<organism evidence="2 3">
    <name type="scientific">Thiomicrorhabdus marina</name>
    <dbReference type="NCBI Taxonomy" id="2818442"/>
    <lineage>
        <taxon>Bacteria</taxon>
        <taxon>Pseudomonadati</taxon>
        <taxon>Pseudomonadota</taxon>
        <taxon>Gammaproteobacteria</taxon>
        <taxon>Thiotrichales</taxon>
        <taxon>Piscirickettsiaceae</taxon>
        <taxon>Thiomicrorhabdus</taxon>
    </lineage>
</organism>
<reference evidence="2 3" key="1">
    <citation type="submission" date="2021-03" db="EMBL/GenBank/DDBJ databases">
        <title>Thiomicrorhabdus sp.nov.,novel sulfur-oxidizing bacteria isolated from coastal sediment.</title>
        <authorList>
            <person name="Liu X."/>
        </authorList>
    </citation>
    <scope>NUCLEOTIDE SEQUENCE [LARGE SCALE GENOMIC DNA]</scope>
    <source>
        <strain evidence="2 3">6S2-11</strain>
    </source>
</reference>
<evidence type="ECO:0000313" key="2">
    <source>
        <dbReference type="EMBL" id="MBO1927076.1"/>
    </source>
</evidence>
<dbReference type="RefSeq" id="WP_208148524.1">
    <property type="nucleotide sequence ID" value="NZ_JAGETV010000007.1"/>
</dbReference>
<dbReference type="InterPro" id="IPR013560">
    <property type="entry name" value="DUF1722"/>
</dbReference>
<comment type="caution">
    <text evidence="2">The sequence shown here is derived from an EMBL/GenBank/DDBJ whole genome shotgun (WGS) entry which is preliminary data.</text>
</comment>
<dbReference type="InterPro" id="IPR007553">
    <property type="entry name" value="2-thiour_desulf"/>
</dbReference>
<dbReference type="EMBL" id="JAGETV010000007">
    <property type="protein sequence ID" value="MBO1927076.1"/>
    <property type="molecule type" value="Genomic_DNA"/>
</dbReference>
<feature type="domain" description="DUF1722" evidence="1">
    <location>
        <begin position="206"/>
        <end position="322"/>
    </location>
</feature>
<name>A0ABS3Q481_9GAMM</name>
<evidence type="ECO:0000313" key="3">
    <source>
        <dbReference type="Proteomes" id="UP000664835"/>
    </source>
</evidence>
<dbReference type="Pfam" id="PF08349">
    <property type="entry name" value="DUF1722"/>
    <property type="match status" value="1"/>
</dbReference>
<dbReference type="PANTHER" id="PTHR30087">
    <property type="entry name" value="INNER MEMBRANE PROTEIN"/>
    <property type="match status" value="1"/>
</dbReference>
<dbReference type="PANTHER" id="PTHR30087:SF0">
    <property type="entry name" value="INNER MEMBRANE PROTEIN"/>
    <property type="match status" value="1"/>
</dbReference>
<dbReference type="Pfam" id="PF04463">
    <property type="entry name" value="2-thiour_desulf"/>
    <property type="match status" value="1"/>
</dbReference>
<proteinExistence type="predicted"/>
<accession>A0ABS3Q481</accession>
<dbReference type="Proteomes" id="UP000664835">
    <property type="component" value="Unassembled WGS sequence"/>
</dbReference>
<keyword evidence="3" id="KW-1185">Reference proteome</keyword>
<protein>
    <submittedName>
        <fullName evidence="2">DUF523 and DUF1722 domain-containing protein</fullName>
    </submittedName>
</protein>
<sequence length="342" mass="39392">MQAVVHQQLNQPEFPKPRIAISDCLLGTECRYNGGHAQYDFVRYKLADYVEFKRFCPEAAVIGTPRETVRLVGVEGQIRVIGPKSGNDYTDGLQDYTDKKMNFLIRQNIDGAVVKSRSPSCGLERIKVYRPSGEWFGSQDPMDMGLFTKNLRESFPKIAIEEEGRLQDAWLRENFMMHIFSAARWREFVENEPTVAGFQAFHRDYKYLLLSKNEALYRQMGPIVAKANKNHLEESLQAYGELFIEAVGTKTSRGKMMNTIEHMYAYFKEDLSDAEKAFYQQTLGEFKLGIVPLVSLMKLIEGWIHHYGCEYLATQKIIHPYPAELALRSNVSAFREAKKERK</sequence>
<gene>
    <name evidence="2" type="ORF">J3998_05750</name>
</gene>